<comment type="caution">
    <text evidence="3">The sequence shown here is derived from an EMBL/GenBank/DDBJ whole genome shotgun (WGS) entry which is preliminary data.</text>
</comment>
<dbReference type="InterPro" id="IPR041268">
    <property type="entry name" value="HU-CCDC81_bac_2"/>
</dbReference>
<dbReference type="Pfam" id="PF18175">
    <property type="entry name" value="HU-CCDC81_bac_2"/>
    <property type="match status" value="1"/>
</dbReference>
<dbReference type="InterPro" id="IPR007730">
    <property type="entry name" value="SPOR-like_dom"/>
</dbReference>
<sequence length="295" mass="33385">MNLEKYISTLLFQHDCVIVPEFGAFIAQKVQSIYQPENSIFLPPKKELAFNPSLIKNDGLLIQEVATKNGISFEKAQEEIESMVQFWKNHLNKNTTLNLEGLGNFSKTENDQLNFTPSSQNYLLKSFGLDKVKGQYVLTTENQESSSAVWWKVASIIPILVGGYLYFGKPKPVTDFVNQQWSGFVSPILNPDASATKAVFAEPIKVVEKQISAVKEEAIIHDYQMIVGSFRKLEEANNSVAKLQEKGFEAAKMTQKKGSFYYVALQTFPTKEEALEYRRSLGEEFPESWVLSLKD</sequence>
<gene>
    <name evidence="3" type="ORF">ABID46_000944</name>
</gene>
<dbReference type="InterPro" id="IPR010992">
    <property type="entry name" value="IHF-like_DNA-bd_dom_sf"/>
</dbReference>
<organism evidence="3 4">
    <name type="scientific">Moheibacter stercoris</name>
    <dbReference type="NCBI Taxonomy" id="1628251"/>
    <lineage>
        <taxon>Bacteria</taxon>
        <taxon>Pseudomonadati</taxon>
        <taxon>Bacteroidota</taxon>
        <taxon>Flavobacteriia</taxon>
        <taxon>Flavobacteriales</taxon>
        <taxon>Weeksellaceae</taxon>
        <taxon>Moheibacter</taxon>
    </lineage>
</organism>
<reference evidence="3 4" key="1">
    <citation type="submission" date="2024-06" db="EMBL/GenBank/DDBJ databases">
        <title>Genomic Encyclopedia of Type Strains, Phase IV (KMG-IV): sequencing the most valuable type-strain genomes for metagenomic binning, comparative biology and taxonomic classification.</title>
        <authorList>
            <person name="Goeker M."/>
        </authorList>
    </citation>
    <scope>NUCLEOTIDE SEQUENCE [LARGE SCALE GENOMIC DNA]</scope>
    <source>
        <strain evidence="3 4">DSM 29388</strain>
    </source>
</reference>
<evidence type="ECO:0000313" key="4">
    <source>
        <dbReference type="Proteomes" id="UP001549146"/>
    </source>
</evidence>
<evidence type="ECO:0000256" key="1">
    <source>
        <dbReference type="ARBA" id="ARBA00023125"/>
    </source>
</evidence>
<dbReference type="RefSeq" id="WP_354507579.1">
    <property type="nucleotide sequence ID" value="NZ_JBEPMO010000004.1"/>
</dbReference>
<evidence type="ECO:0000313" key="3">
    <source>
        <dbReference type="EMBL" id="MET3731375.1"/>
    </source>
</evidence>
<dbReference type="InterPro" id="IPR040495">
    <property type="entry name" value="HU-CCDC81_bac_1"/>
</dbReference>
<protein>
    <recommendedName>
        <fullName evidence="2">SPOR domain-containing protein</fullName>
    </recommendedName>
</protein>
<dbReference type="Pfam" id="PF18174">
    <property type="entry name" value="HU-CCDC81_bac_1"/>
    <property type="match status" value="1"/>
</dbReference>
<dbReference type="InterPro" id="IPR036680">
    <property type="entry name" value="SPOR-like_sf"/>
</dbReference>
<evidence type="ECO:0000259" key="2">
    <source>
        <dbReference type="PROSITE" id="PS51724"/>
    </source>
</evidence>
<dbReference type="EMBL" id="JBEPMO010000004">
    <property type="protein sequence ID" value="MET3731375.1"/>
    <property type="molecule type" value="Genomic_DNA"/>
</dbReference>
<proteinExistence type="predicted"/>
<dbReference type="Gene3D" id="3.30.70.1070">
    <property type="entry name" value="Sporulation related repeat"/>
    <property type="match status" value="1"/>
</dbReference>
<keyword evidence="1" id="KW-0238">DNA-binding</keyword>
<accession>A0ABV2LS41</accession>
<dbReference type="Pfam" id="PF05036">
    <property type="entry name" value="SPOR"/>
    <property type="match status" value="1"/>
</dbReference>
<dbReference type="Proteomes" id="UP001549146">
    <property type="component" value="Unassembled WGS sequence"/>
</dbReference>
<name>A0ABV2LS41_9FLAO</name>
<keyword evidence="4" id="KW-1185">Reference proteome</keyword>
<dbReference type="PROSITE" id="PS51724">
    <property type="entry name" value="SPOR"/>
    <property type="match status" value="1"/>
</dbReference>
<dbReference type="SUPFAM" id="SSF47729">
    <property type="entry name" value="IHF-like DNA-binding proteins"/>
    <property type="match status" value="1"/>
</dbReference>
<dbReference type="SUPFAM" id="SSF110997">
    <property type="entry name" value="Sporulation related repeat"/>
    <property type="match status" value="1"/>
</dbReference>
<feature type="domain" description="SPOR" evidence="2">
    <location>
        <begin position="217"/>
        <end position="293"/>
    </location>
</feature>